<dbReference type="SUPFAM" id="SSF48452">
    <property type="entry name" value="TPR-like"/>
    <property type="match status" value="2"/>
</dbReference>
<dbReference type="InterPro" id="IPR019734">
    <property type="entry name" value="TPR_rpt"/>
</dbReference>
<dbReference type="Proteomes" id="UP001161247">
    <property type="component" value="Unassembled WGS sequence"/>
</dbReference>
<dbReference type="PANTHER" id="PTHR45641">
    <property type="entry name" value="TETRATRICOPEPTIDE REPEAT PROTEIN (AFU_ORTHOLOGUE AFUA_6G03870)"/>
    <property type="match status" value="1"/>
</dbReference>
<feature type="repeat" description="TPR" evidence="3">
    <location>
        <begin position="191"/>
        <end position="224"/>
    </location>
</feature>
<dbReference type="PANTHER" id="PTHR45641:SF19">
    <property type="entry name" value="NEPHROCYSTIN-3"/>
    <property type="match status" value="1"/>
</dbReference>
<dbReference type="Pfam" id="PF13424">
    <property type="entry name" value="TPR_12"/>
    <property type="match status" value="3"/>
</dbReference>
<sequence>MVASIVFTTAACSFHASYTKFCRTPAYLSKHASYLIPLTTSYFPSQTSNVKLHIAPSEASSRSCLSRLAAAGAVRIDGRNRKGDTPAEALIPNDLRSRMIDVERQLDGLFSEVKSLISLEKKNDAADLLEANYLAVKDQMDAGFRSIEEAAILDVLALGYMALNDTRTVVSLLDLLNGVVSGLKEEEEFLDSILVHMGNMYEKLEKFELAVDHYRRALEITEKKYGVRSSLLVSPMLGMAKALGSNKKVTEAVTTYQRVIELLEYHKGRLCEELVLPLFALGKLFLSEGRVSEAEIAFERILNIYSRLYGEKDGRVGTALCFLAHVKCATGSVDEAIDLYKDAFRTLKESKFVELDDDLMEKIRLDLAELLHVAGRGEEGRVLLEECMLITEKYQGKDHPRYAIQLINIATSYSQSKKFAEAEHFLRKSLQIMTKTKPPDDQSITYPMLHLAVTLYNLNRDEEAETFALKALHIREKVFGPESLPVGEALDCLVAIQTRLGRDDKDILQLLKRVLEIQEFAFGYDSEEVMETLKKVVHFVDKLGLKSEKFPLQRRLSALKSKYKQRVKY</sequence>
<comment type="caution">
    <text evidence="4">The sequence shown here is derived from an EMBL/GenBank/DDBJ whole genome shotgun (WGS) entry which is preliminary data.</text>
</comment>
<dbReference type="SMART" id="SM00028">
    <property type="entry name" value="TPR"/>
    <property type="match status" value="6"/>
</dbReference>
<evidence type="ECO:0000256" key="2">
    <source>
        <dbReference type="ARBA" id="ARBA00022803"/>
    </source>
</evidence>
<dbReference type="PROSITE" id="PS50005">
    <property type="entry name" value="TPR"/>
    <property type="match status" value="1"/>
</dbReference>
<dbReference type="AlphaFoldDB" id="A0AAV1BWH7"/>
<evidence type="ECO:0000256" key="3">
    <source>
        <dbReference type="PROSITE-ProRule" id="PRU00339"/>
    </source>
</evidence>
<gene>
    <name evidence="4" type="ORF">OLC1_LOCUS24887</name>
</gene>
<organism evidence="4 5">
    <name type="scientific">Oldenlandia corymbosa var. corymbosa</name>
    <dbReference type="NCBI Taxonomy" id="529605"/>
    <lineage>
        <taxon>Eukaryota</taxon>
        <taxon>Viridiplantae</taxon>
        <taxon>Streptophyta</taxon>
        <taxon>Embryophyta</taxon>
        <taxon>Tracheophyta</taxon>
        <taxon>Spermatophyta</taxon>
        <taxon>Magnoliopsida</taxon>
        <taxon>eudicotyledons</taxon>
        <taxon>Gunneridae</taxon>
        <taxon>Pentapetalae</taxon>
        <taxon>asterids</taxon>
        <taxon>lamiids</taxon>
        <taxon>Gentianales</taxon>
        <taxon>Rubiaceae</taxon>
        <taxon>Rubioideae</taxon>
        <taxon>Spermacoceae</taxon>
        <taxon>Hedyotis-Oldenlandia complex</taxon>
        <taxon>Oldenlandia</taxon>
    </lineage>
</organism>
<evidence type="ECO:0000256" key="1">
    <source>
        <dbReference type="ARBA" id="ARBA00022737"/>
    </source>
</evidence>
<dbReference type="GO" id="GO:0009658">
    <property type="term" value="P:chloroplast organization"/>
    <property type="evidence" value="ECO:0007669"/>
    <property type="project" value="TreeGrafter"/>
</dbReference>
<accession>A0AAV1BWH7</accession>
<dbReference type="Gene3D" id="1.25.40.10">
    <property type="entry name" value="Tetratricopeptide repeat domain"/>
    <property type="match status" value="2"/>
</dbReference>
<evidence type="ECO:0000313" key="5">
    <source>
        <dbReference type="Proteomes" id="UP001161247"/>
    </source>
</evidence>
<evidence type="ECO:0000313" key="4">
    <source>
        <dbReference type="EMBL" id="CAI9086922.1"/>
    </source>
</evidence>
<keyword evidence="2 3" id="KW-0802">TPR repeat</keyword>
<dbReference type="GO" id="GO:0009507">
    <property type="term" value="C:chloroplast"/>
    <property type="evidence" value="ECO:0007669"/>
    <property type="project" value="TreeGrafter"/>
</dbReference>
<keyword evidence="1" id="KW-0677">Repeat</keyword>
<proteinExistence type="predicted"/>
<keyword evidence="5" id="KW-1185">Reference proteome</keyword>
<reference evidence="4" key="1">
    <citation type="submission" date="2023-03" db="EMBL/GenBank/DDBJ databases">
        <authorList>
            <person name="Julca I."/>
        </authorList>
    </citation>
    <scope>NUCLEOTIDE SEQUENCE</scope>
</reference>
<dbReference type="InterPro" id="IPR011990">
    <property type="entry name" value="TPR-like_helical_dom_sf"/>
</dbReference>
<dbReference type="Pfam" id="PF13374">
    <property type="entry name" value="TPR_10"/>
    <property type="match status" value="1"/>
</dbReference>
<name>A0AAV1BWH7_OLDCO</name>
<protein>
    <submittedName>
        <fullName evidence="4">OLC1v1020852C3</fullName>
    </submittedName>
</protein>
<dbReference type="EMBL" id="CATKSE010000001">
    <property type="protein sequence ID" value="CAI9086922.1"/>
    <property type="molecule type" value="Genomic_DNA"/>
</dbReference>